<dbReference type="GO" id="GO:0016705">
    <property type="term" value="F:oxidoreductase activity, acting on paired donors, with incorporation or reduction of molecular oxygen"/>
    <property type="evidence" value="ECO:0007669"/>
    <property type="project" value="InterPro"/>
</dbReference>
<dbReference type="Proteomes" id="UP000515788">
    <property type="component" value="Chromosome 1"/>
</dbReference>
<dbReference type="CDD" id="cd11070">
    <property type="entry name" value="CYP56-like"/>
    <property type="match status" value="1"/>
</dbReference>
<dbReference type="PANTHER" id="PTHR24305">
    <property type="entry name" value="CYTOCHROME P450"/>
    <property type="match status" value="1"/>
</dbReference>
<organism evidence="5 6">
    <name type="scientific">Torulaspora globosa</name>
    <dbReference type="NCBI Taxonomy" id="48254"/>
    <lineage>
        <taxon>Eukaryota</taxon>
        <taxon>Fungi</taxon>
        <taxon>Dikarya</taxon>
        <taxon>Ascomycota</taxon>
        <taxon>Saccharomycotina</taxon>
        <taxon>Saccharomycetes</taxon>
        <taxon>Saccharomycetales</taxon>
        <taxon>Saccharomycetaceae</taxon>
        <taxon>Torulaspora</taxon>
    </lineage>
</organism>
<keyword evidence="4" id="KW-0503">Monooxygenase</keyword>
<dbReference type="PROSITE" id="PS00086">
    <property type="entry name" value="CYTOCHROME_P450"/>
    <property type="match status" value="1"/>
</dbReference>
<dbReference type="PRINTS" id="PR00385">
    <property type="entry name" value="P450"/>
</dbReference>
<dbReference type="GO" id="GO:0004497">
    <property type="term" value="F:monooxygenase activity"/>
    <property type="evidence" value="ECO:0007669"/>
    <property type="project" value="UniProtKB-KW"/>
</dbReference>
<dbReference type="FunFam" id="1.10.630.10:FF:000106">
    <property type="entry name" value="Cytochrome P450-DIT2"/>
    <property type="match status" value="1"/>
</dbReference>
<dbReference type="InterPro" id="IPR050121">
    <property type="entry name" value="Cytochrome_P450_monoxygenase"/>
</dbReference>
<sequence length="498" mass="57565">MTWAAALISVFFILVGHLIFKIVVPPLNFPRNIPTIPFYVIFLPSIMNIDQRKLYDMYLREPLEKYGAAKLFFGSRWNIIVTRPELMAHVFKEEDTFAKSGNQKKIPYAVIAAYTGDNVISAHGQVWRTYRSVVTHGLQHFDEAPFYNNAKLFCDGIEKMSKMDDKKRQDILMGPLIQRLCLDNISQVALGFDFGALTQDDNQLHKHLTNIKKQIFHPFFLTFPFLDLLPIPSRRKAFRDVESFRKQLVSKVQEQLVKNYKFEQTSFASSDLIRAYNNEVIDYKQLTDNIVIILVAGHENPQVLLTTSLYLLGKYNETWQRRLRAEVDAVNGSKELSELPLLNSFIFEAIRLMPPLNTIINRKTTKACRLGPEIVIPKGTYVGYNNFGTSHDPKYWGSDADEFIPERWGDDIQTIFKNWRHAKNAYMMTAFHGGRRACLGEKLALTEMRITIAEVLRRFEWTLAPDWQERMTPAGPLSPSNLKLLFKRRLEPKESCSL</sequence>
<dbReference type="Gene3D" id="1.10.630.10">
    <property type="entry name" value="Cytochrome P450"/>
    <property type="match status" value="1"/>
</dbReference>
<reference evidence="5 6" key="1">
    <citation type="submission" date="2020-06" db="EMBL/GenBank/DDBJ databases">
        <title>The yeast mating-type switching endonuclease HO is a domesticated member of an unorthodox homing genetic element family.</title>
        <authorList>
            <person name="Coughlan A.Y."/>
            <person name="Lombardi L."/>
            <person name="Braun-Galleani S."/>
            <person name="Martos A.R."/>
            <person name="Galeote V."/>
            <person name="Bigey F."/>
            <person name="Dequin S."/>
            <person name="Byrne K.P."/>
            <person name="Wolfe K.H."/>
        </authorList>
    </citation>
    <scope>NUCLEOTIDE SEQUENCE [LARGE SCALE GENOMIC DNA]</scope>
    <source>
        <strain evidence="5 6">CBS764</strain>
    </source>
</reference>
<keyword evidence="4" id="KW-0349">Heme</keyword>
<keyword evidence="6" id="KW-1185">Reference proteome</keyword>
<proteinExistence type="inferred from homology"/>
<comment type="cofactor">
    <cofactor evidence="1">
        <name>heme</name>
        <dbReference type="ChEBI" id="CHEBI:30413"/>
    </cofactor>
</comment>
<evidence type="ECO:0008006" key="7">
    <source>
        <dbReference type="Google" id="ProtNLM"/>
    </source>
</evidence>
<dbReference type="RefSeq" id="XP_037137371.1">
    <property type="nucleotide sequence ID" value="XM_037281476.1"/>
</dbReference>
<protein>
    <recommendedName>
        <fullName evidence="7">Dit2p</fullName>
    </recommendedName>
</protein>
<comment type="similarity">
    <text evidence="4">Belongs to the cytochrome P450 family.</text>
</comment>
<dbReference type="InterPro" id="IPR001128">
    <property type="entry name" value="Cyt_P450"/>
</dbReference>
<dbReference type="OrthoDB" id="1470350at2759"/>
<accession>A0A7G3ZB10</accession>
<evidence type="ECO:0000256" key="2">
    <source>
        <dbReference type="ARBA" id="ARBA00022723"/>
    </source>
</evidence>
<dbReference type="KEGG" id="tgb:HG536_0A05110"/>
<evidence type="ECO:0000256" key="3">
    <source>
        <dbReference type="ARBA" id="ARBA00023004"/>
    </source>
</evidence>
<dbReference type="EMBL" id="CP059246">
    <property type="protein sequence ID" value="QLL30696.1"/>
    <property type="molecule type" value="Genomic_DNA"/>
</dbReference>
<keyword evidence="3 4" id="KW-0408">Iron</keyword>
<evidence type="ECO:0000313" key="5">
    <source>
        <dbReference type="EMBL" id="QLL30696.1"/>
    </source>
</evidence>
<keyword evidence="2 4" id="KW-0479">Metal-binding</keyword>
<name>A0A7G3ZB10_9SACH</name>
<dbReference type="GO" id="GO:0020037">
    <property type="term" value="F:heme binding"/>
    <property type="evidence" value="ECO:0007669"/>
    <property type="project" value="InterPro"/>
</dbReference>
<evidence type="ECO:0000256" key="4">
    <source>
        <dbReference type="RuleBase" id="RU000461"/>
    </source>
</evidence>
<evidence type="ECO:0000313" key="6">
    <source>
        <dbReference type="Proteomes" id="UP000515788"/>
    </source>
</evidence>
<dbReference type="GeneID" id="59323793"/>
<dbReference type="SUPFAM" id="SSF48264">
    <property type="entry name" value="Cytochrome P450"/>
    <property type="match status" value="1"/>
</dbReference>
<dbReference type="InterPro" id="IPR017972">
    <property type="entry name" value="Cyt_P450_CS"/>
</dbReference>
<evidence type="ECO:0000256" key="1">
    <source>
        <dbReference type="ARBA" id="ARBA00001971"/>
    </source>
</evidence>
<dbReference type="PANTHER" id="PTHR24305:SF223">
    <property type="entry name" value="CYTOCHROME P450-DIT2"/>
    <property type="match status" value="1"/>
</dbReference>
<dbReference type="GO" id="GO:0005506">
    <property type="term" value="F:iron ion binding"/>
    <property type="evidence" value="ECO:0007669"/>
    <property type="project" value="InterPro"/>
</dbReference>
<dbReference type="AlphaFoldDB" id="A0A7G3ZB10"/>
<keyword evidence="4" id="KW-0560">Oxidoreductase</keyword>
<gene>
    <name evidence="5" type="ORF">HG536_0A05110</name>
</gene>
<dbReference type="InterPro" id="IPR036396">
    <property type="entry name" value="Cyt_P450_sf"/>
</dbReference>
<dbReference type="Pfam" id="PF00067">
    <property type="entry name" value="p450"/>
    <property type="match status" value="1"/>
</dbReference>